<keyword evidence="2" id="KW-1185">Reference proteome</keyword>
<protein>
    <submittedName>
        <fullName evidence="1">Uncharacterized protein</fullName>
    </submittedName>
</protein>
<evidence type="ECO:0000313" key="2">
    <source>
        <dbReference type="Proteomes" id="UP000248790"/>
    </source>
</evidence>
<gene>
    <name evidence="1" type="ORF">LX87_02316</name>
</gene>
<dbReference type="Proteomes" id="UP000248790">
    <property type="component" value="Unassembled WGS sequence"/>
</dbReference>
<accession>A0A327WX97</accession>
<comment type="caution">
    <text evidence="1">The sequence shown here is derived from an EMBL/GenBank/DDBJ whole genome shotgun (WGS) entry which is preliminary data.</text>
</comment>
<dbReference type="EMBL" id="QLMC01000003">
    <property type="protein sequence ID" value="RAJ97416.1"/>
    <property type="molecule type" value="Genomic_DNA"/>
</dbReference>
<proteinExistence type="predicted"/>
<dbReference type="AlphaFoldDB" id="A0A327WX97"/>
<sequence length="117" mass="13141">MGGIAFVRLILGYLFILLFAAAPGRPVQLLRFITYGTNTVPTVGSAILDSIAQKHRNQRYSQPVHIQIDGDLLRKEPPTLNQLLTDQPTAVGNPFRYAIEQAFLYNLPPFIATQKYR</sequence>
<evidence type="ECO:0000313" key="1">
    <source>
        <dbReference type="EMBL" id="RAJ97416.1"/>
    </source>
</evidence>
<reference evidence="1 2" key="1">
    <citation type="submission" date="2018-06" db="EMBL/GenBank/DDBJ databases">
        <title>Genomic Encyclopedia of Archaeal and Bacterial Type Strains, Phase II (KMG-II): from individual species to whole genera.</title>
        <authorList>
            <person name="Goeker M."/>
        </authorList>
    </citation>
    <scope>NUCLEOTIDE SEQUENCE [LARGE SCALE GENOMIC DNA]</scope>
    <source>
        <strain evidence="1 2">DSM 21851</strain>
    </source>
</reference>
<dbReference type="RefSeq" id="WP_111628404.1">
    <property type="nucleotide sequence ID" value="NZ_QLMC01000003.1"/>
</dbReference>
<organism evidence="1 2">
    <name type="scientific">Larkinella arboricola</name>
    <dbReference type="NCBI Taxonomy" id="643671"/>
    <lineage>
        <taxon>Bacteria</taxon>
        <taxon>Pseudomonadati</taxon>
        <taxon>Bacteroidota</taxon>
        <taxon>Cytophagia</taxon>
        <taxon>Cytophagales</taxon>
        <taxon>Spirosomataceae</taxon>
        <taxon>Larkinella</taxon>
    </lineage>
</organism>
<name>A0A327WX97_LARAB</name>